<dbReference type="STRING" id="1166337.SAMN05192580_1341"/>
<keyword evidence="2" id="KW-1185">Reference proteome</keyword>
<dbReference type="RefSeq" id="WP_093312595.1">
    <property type="nucleotide sequence ID" value="NZ_FOZG01000001.1"/>
</dbReference>
<evidence type="ECO:0000313" key="1">
    <source>
        <dbReference type="EMBL" id="SFR86373.1"/>
    </source>
</evidence>
<accession>A0A1I6K534</accession>
<reference evidence="1 2" key="1">
    <citation type="submission" date="2016-10" db="EMBL/GenBank/DDBJ databases">
        <authorList>
            <person name="de Groot N.N."/>
        </authorList>
    </citation>
    <scope>NUCLEOTIDE SEQUENCE [LARGE SCALE GENOMIC DNA]</scope>
    <source>
        <strain evidence="1 2">S5-249</strain>
    </source>
</reference>
<organism evidence="1 2">
    <name type="scientific">Sphingomonas jatrophae</name>
    <dbReference type="NCBI Taxonomy" id="1166337"/>
    <lineage>
        <taxon>Bacteria</taxon>
        <taxon>Pseudomonadati</taxon>
        <taxon>Pseudomonadota</taxon>
        <taxon>Alphaproteobacteria</taxon>
        <taxon>Sphingomonadales</taxon>
        <taxon>Sphingomonadaceae</taxon>
        <taxon>Sphingomonas</taxon>
    </lineage>
</organism>
<evidence type="ECO:0000313" key="2">
    <source>
        <dbReference type="Proteomes" id="UP000198824"/>
    </source>
</evidence>
<gene>
    <name evidence="1" type="ORF">SAMN05192580_1341</name>
</gene>
<dbReference type="OrthoDB" id="5461292at2"/>
<dbReference type="AlphaFoldDB" id="A0A1I6K534"/>
<dbReference type="EMBL" id="FOZG01000001">
    <property type="protein sequence ID" value="SFR86373.1"/>
    <property type="molecule type" value="Genomic_DNA"/>
</dbReference>
<protein>
    <submittedName>
        <fullName evidence="1">Uncharacterized protein</fullName>
    </submittedName>
</protein>
<proteinExistence type="predicted"/>
<dbReference type="Proteomes" id="UP000198824">
    <property type="component" value="Unassembled WGS sequence"/>
</dbReference>
<name>A0A1I6K534_9SPHN</name>
<sequence>MTVAALPSTVSYLENGDTLSFAVPFRFLDGVLTAERRIGTIVTPLVPGVDFTATGGETDAGGTLELAVSFAGATLTIRRWTPRAQVMRYTTNDRFPARSHEEALDRQTMVLQELGDGLDMLGGRAILSPPGESGFTLPPVAERAGYAGWAAGRLVGVPAPVPALPGAAIVCALRAHLAALIAPIAGQIVFLAEARREGHFVTRQGLPPSDPLEGVFVLSAYPGWYYERIRDGDYGRPEWFGAVPGDASKAADTLDALEACHALCQDTLLDTGIYYISDTLEWRIGDRRLIGRGMSYGFTRFSQICLTGTKARTATIFQMGGNSPETLVRGQYCSDVVFMRTGTTAPSQTGDAEDAVKGVLARFTTNSEIRRCRVFNSPVGFHVQLTATCNLIDCNAQPATDETAQFSIAFMYGGYLPYQYWLPNKFVGNNGSLRAEGNTAFEFPAAGWSALSLNYGLTADVWQEKLEGAVSGGHGIVVQGMTKNSSIAFFTGAPGPYELLPDAGSSQDQTIGNCRVDGFAGVAFFCHHLNQFASINMLNPYVASCGTAFANSQFQGRWSVLLGEALASTDMQGGLDVYGSGIFSMWGTLLRGFAVPVRLNGAIGARIEPEIWQISGSVKPAAIVLINSNRNILKPVIRGIGARFTVGIELDANCGFNSIHGGGIDPGVLASGDAAFKVRFNGADARGNAAFQAAGNVLEGVTG</sequence>